<accession>A0A0F9RMV9</accession>
<proteinExistence type="predicted"/>
<organism evidence="1">
    <name type="scientific">marine sediment metagenome</name>
    <dbReference type="NCBI Taxonomy" id="412755"/>
    <lineage>
        <taxon>unclassified sequences</taxon>
        <taxon>metagenomes</taxon>
        <taxon>ecological metagenomes</taxon>
    </lineage>
</organism>
<gene>
    <name evidence="1" type="ORF">LCGC14_0575670</name>
</gene>
<protein>
    <submittedName>
        <fullName evidence="1">Uncharacterized protein</fullName>
    </submittedName>
</protein>
<sequence>MIRYVPRDDRYLYDRKGGVSVRLGITSNSFILIDKVEAAGGFAVFGQLNRQLRVVFRATLFHGYSSEYADLFEDAIS</sequence>
<reference evidence="1" key="1">
    <citation type="journal article" date="2015" name="Nature">
        <title>Complex archaea that bridge the gap between prokaryotes and eukaryotes.</title>
        <authorList>
            <person name="Spang A."/>
            <person name="Saw J.H."/>
            <person name="Jorgensen S.L."/>
            <person name="Zaremba-Niedzwiedzka K."/>
            <person name="Martijn J."/>
            <person name="Lind A.E."/>
            <person name="van Eijk R."/>
            <person name="Schleper C."/>
            <person name="Guy L."/>
            <person name="Ettema T.J."/>
        </authorList>
    </citation>
    <scope>NUCLEOTIDE SEQUENCE</scope>
</reference>
<dbReference type="EMBL" id="LAZR01000858">
    <property type="protein sequence ID" value="KKN56089.1"/>
    <property type="molecule type" value="Genomic_DNA"/>
</dbReference>
<dbReference type="AlphaFoldDB" id="A0A0F9RMV9"/>
<comment type="caution">
    <text evidence="1">The sequence shown here is derived from an EMBL/GenBank/DDBJ whole genome shotgun (WGS) entry which is preliminary data.</text>
</comment>
<evidence type="ECO:0000313" key="1">
    <source>
        <dbReference type="EMBL" id="KKN56089.1"/>
    </source>
</evidence>
<name>A0A0F9RMV9_9ZZZZ</name>